<evidence type="ECO:0000256" key="1">
    <source>
        <dbReference type="SAM" id="MobiDB-lite"/>
    </source>
</evidence>
<feature type="compositionally biased region" description="Low complexity" evidence="1">
    <location>
        <begin position="22"/>
        <end position="33"/>
    </location>
</feature>
<keyword evidence="3" id="KW-1185">Reference proteome</keyword>
<gene>
    <name evidence="2" type="ORF">GJ744_003575</name>
</gene>
<dbReference type="EMBL" id="JAACFV010000170">
    <property type="protein sequence ID" value="KAF7503592.1"/>
    <property type="molecule type" value="Genomic_DNA"/>
</dbReference>
<feature type="compositionally biased region" description="Polar residues" evidence="1">
    <location>
        <begin position="55"/>
        <end position="64"/>
    </location>
</feature>
<accession>A0A8H7DZB5</accession>
<reference evidence="2" key="1">
    <citation type="submission" date="2020-02" db="EMBL/GenBank/DDBJ databases">
        <authorList>
            <person name="Palmer J.M."/>
        </authorList>
    </citation>
    <scope>NUCLEOTIDE SEQUENCE</scope>
    <source>
        <strain evidence="2">EPUS1.4</strain>
        <tissue evidence="2">Thallus</tissue>
    </source>
</reference>
<sequence length="126" mass="13741">MELYPSMQGDSIASHSSKRSRSLSGSGLTNGRSNDWDFDVFAEDNGGTEGDDSLVSKQARSSPRLSEATENKASPAALVVEKDAQMPSSVHSDRSPRGDQRYEVHQVVGESGSEYEVTVLLWFEQT</sequence>
<name>A0A8H7DZB5_9EURO</name>
<evidence type="ECO:0000313" key="3">
    <source>
        <dbReference type="Proteomes" id="UP000606974"/>
    </source>
</evidence>
<comment type="caution">
    <text evidence="2">The sequence shown here is derived from an EMBL/GenBank/DDBJ whole genome shotgun (WGS) entry which is preliminary data.</text>
</comment>
<feature type="compositionally biased region" description="Basic and acidic residues" evidence="1">
    <location>
        <begin position="91"/>
        <end position="101"/>
    </location>
</feature>
<evidence type="ECO:0000313" key="2">
    <source>
        <dbReference type="EMBL" id="KAF7503592.1"/>
    </source>
</evidence>
<dbReference type="AlphaFoldDB" id="A0A8H7DZB5"/>
<protein>
    <submittedName>
        <fullName evidence="2">Uncharacterized protein</fullName>
    </submittedName>
</protein>
<proteinExistence type="predicted"/>
<organism evidence="2 3">
    <name type="scientific">Endocarpon pusillum</name>
    <dbReference type="NCBI Taxonomy" id="364733"/>
    <lineage>
        <taxon>Eukaryota</taxon>
        <taxon>Fungi</taxon>
        <taxon>Dikarya</taxon>
        <taxon>Ascomycota</taxon>
        <taxon>Pezizomycotina</taxon>
        <taxon>Eurotiomycetes</taxon>
        <taxon>Chaetothyriomycetidae</taxon>
        <taxon>Verrucariales</taxon>
        <taxon>Verrucariaceae</taxon>
        <taxon>Endocarpon</taxon>
    </lineage>
</organism>
<feature type="region of interest" description="Disordered" evidence="1">
    <location>
        <begin position="1"/>
        <end position="101"/>
    </location>
</feature>
<dbReference type="Proteomes" id="UP000606974">
    <property type="component" value="Unassembled WGS sequence"/>
</dbReference>